<name>A0A7T6ZD89_9BACI</name>
<accession>A0A7T6ZD89</accession>
<protein>
    <submittedName>
        <fullName evidence="3">Uncharacterized protein</fullName>
    </submittedName>
</protein>
<keyword evidence="4" id="KW-1185">Reference proteome</keyword>
<dbReference type="EMBL" id="CP054706">
    <property type="protein sequence ID" value="QQK81390.1"/>
    <property type="molecule type" value="Genomic_DNA"/>
</dbReference>
<feature type="chain" id="PRO_5039496496" evidence="2">
    <location>
        <begin position="24"/>
        <end position="420"/>
    </location>
</feature>
<evidence type="ECO:0000256" key="2">
    <source>
        <dbReference type="SAM" id="SignalP"/>
    </source>
</evidence>
<evidence type="ECO:0000256" key="1">
    <source>
        <dbReference type="SAM" id="MobiDB-lite"/>
    </source>
</evidence>
<evidence type="ECO:0000313" key="4">
    <source>
        <dbReference type="Proteomes" id="UP000595349"/>
    </source>
</evidence>
<reference evidence="3 4" key="1">
    <citation type="submission" date="2020-06" db="EMBL/GenBank/DDBJ databases">
        <title>Genomic analysis of Salicibibacter sp. NKC21-4.</title>
        <authorList>
            <person name="Oh Y.J."/>
        </authorList>
    </citation>
    <scope>NUCLEOTIDE SEQUENCE [LARGE SCALE GENOMIC DNA]</scope>
    <source>
        <strain evidence="3 4">NKC21-4</strain>
    </source>
</reference>
<feature type="region of interest" description="Disordered" evidence="1">
    <location>
        <begin position="199"/>
        <end position="223"/>
    </location>
</feature>
<dbReference type="Proteomes" id="UP000595349">
    <property type="component" value="Chromosome"/>
</dbReference>
<dbReference type="PROSITE" id="PS51257">
    <property type="entry name" value="PROKAR_LIPOPROTEIN"/>
    <property type="match status" value="1"/>
</dbReference>
<dbReference type="KEGG" id="scib:HUG20_16730"/>
<feature type="signal peptide" evidence="2">
    <location>
        <begin position="1"/>
        <end position="23"/>
    </location>
</feature>
<evidence type="ECO:0000313" key="3">
    <source>
        <dbReference type="EMBL" id="QQK81390.1"/>
    </source>
</evidence>
<organism evidence="3 4">
    <name type="scientific">Salicibibacter cibi</name>
    <dbReference type="NCBI Taxonomy" id="2743001"/>
    <lineage>
        <taxon>Bacteria</taxon>
        <taxon>Bacillati</taxon>
        <taxon>Bacillota</taxon>
        <taxon>Bacilli</taxon>
        <taxon>Bacillales</taxon>
        <taxon>Bacillaceae</taxon>
        <taxon>Salicibibacter</taxon>
    </lineage>
</organism>
<gene>
    <name evidence="3" type="ORF">HUG20_16730</name>
</gene>
<feature type="region of interest" description="Disordered" evidence="1">
    <location>
        <begin position="170"/>
        <end position="189"/>
    </location>
</feature>
<dbReference type="AlphaFoldDB" id="A0A7T6ZD89"/>
<keyword evidence="2" id="KW-0732">Signal</keyword>
<feature type="compositionally biased region" description="Acidic residues" evidence="1">
    <location>
        <begin position="170"/>
        <end position="183"/>
    </location>
</feature>
<proteinExistence type="predicted"/>
<sequence>MKRYLLSVTSASLLLVSCSSNSAADELEDYHTGEWQTYNDMAKEHDENSDQAEQMVYQDADDQEFIDFMEEEMLPHLEEMLAFLEDIELEHEEVDDLNQIQIESTEQVKAGMEKQYEGLLLLEEGQEAEADVVAEEAADYLQQSGETLEEFEDRREALFEQYDLMHYLDDDENGNESVEEDENTPLPEADREALQIDTMSMDSPYGDDGNLREHTEQETEEEFMDEDGRIYFELDDDPVRSIMSEDGSTIHVTNYHDAFIALTDEEAYKLSDTATKDEVYDLFISTPPEEFDDLDREDYRTWEEATNLERGIMQMFELTAPALNDLEYFMENDMYDHEAFSLVLAEFEKLGQPTLLIPAPQSELDMQLYENMEMVKSLWGQLGQFEDPGQNKEEFEELYSELRQETNNLLGRVNATLSEE</sequence>
<dbReference type="RefSeq" id="WP_200085819.1">
    <property type="nucleotide sequence ID" value="NZ_CP054706.1"/>
</dbReference>